<keyword evidence="8" id="KW-0464">Manganese</keyword>
<dbReference type="InterPro" id="IPR043472">
    <property type="entry name" value="Macro_dom-like"/>
</dbReference>
<dbReference type="PROSITE" id="PS00631">
    <property type="entry name" value="CYTOSOL_AP"/>
    <property type="match status" value="1"/>
</dbReference>
<comment type="caution">
    <text evidence="10">The sequence shown here is derived from an EMBL/GenBank/DDBJ whole genome shotgun (WGS) entry which is preliminary data.</text>
</comment>
<feature type="binding site" evidence="8">
    <location>
        <position position="281"/>
    </location>
    <ligand>
        <name>Mn(2+)</name>
        <dbReference type="ChEBI" id="CHEBI:29035"/>
        <label>2</label>
    </ligand>
</feature>
<feature type="binding site" evidence="8">
    <location>
        <position position="299"/>
    </location>
    <ligand>
        <name>Mn(2+)</name>
        <dbReference type="ChEBI" id="CHEBI:29035"/>
        <label>2</label>
    </ligand>
</feature>
<protein>
    <recommendedName>
        <fullName evidence="8">Probable cytosol aminopeptidase</fullName>
        <ecNumber evidence="8">3.4.11.1</ecNumber>
    </recommendedName>
    <alternativeName>
        <fullName evidence="8">Leucine aminopeptidase</fullName>
        <shortName evidence="8">LAP</shortName>
        <ecNumber evidence="8">3.4.11.10</ecNumber>
    </alternativeName>
    <alternativeName>
        <fullName evidence="8">Leucyl aminopeptidase</fullName>
    </alternativeName>
</protein>
<dbReference type="Pfam" id="PF00883">
    <property type="entry name" value="Peptidase_M17"/>
    <property type="match status" value="1"/>
</dbReference>
<feature type="binding site" evidence="8">
    <location>
        <position position="360"/>
    </location>
    <ligand>
        <name>Mn(2+)</name>
        <dbReference type="ChEBI" id="CHEBI:29035"/>
        <label>1</label>
    </ligand>
</feature>
<dbReference type="SUPFAM" id="SSF53187">
    <property type="entry name" value="Zn-dependent exopeptidases"/>
    <property type="match status" value="1"/>
</dbReference>
<dbReference type="PRINTS" id="PR00481">
    <property type="entry name" value="LAMNOPPTDASE"/>
</dbReference>
<dbReference type="GO" id="GO:0006508">
    <property type="term" value="P:proteolysis"/>
    <property type="evidence" value="ECO:0007669"/>
    <property type="project" value="UniProtKB-KW"/>
</dbReference>
<dbReference type="Gene3D" id="3.40.630.10">
    <property type="entry name" value="Zn peptidases"/>
    <property type="match status" value="1"/>
</dbReference>
<feature type="active site" evidence="8">
    <location>
        <position position="362"/>
    </location>
</feature>
<dbReference type="CDD" id="cd00433">
    <property type="entry name" value="Peptidase_M17"/>
    <property type="match status" value="1"/>
</dbReference>
<keyword evidence="11" id="KW-1185">Reference proteome</keyword>
<dbReference type="EC" id="3.4.11.1" evidence="8"/>
<keyword evidence="5 8" id="KW-0645">Protease</keyword>
<evidence type="ECO:0000256" key="8">
    <source>
        <dbReference type="HAMAP-Rule" id="MF_00181"/>
    </source>
</evidence>
<dbReference type="NCBIfam" id="NF002073">
    <property type="entry name" value="PRK00913.1-2"/>
    <property type="match status" value="1"/>
</dbReference>
<feature type="domain" description="Cytosol aminopeptidase" evidence="9">
    <location>
        <begin position="356"/>
        <end position="363"/>
    </location>
</feature>
<dbReference type="PANTHER" id="PTHR11963">
    <property type="entry name" value="LEUCINE AMINOPEPTIDASE-RELATED"/>
    <property type="match status" value="1"/>
</dbReference>
<dbReference type="PANTHER" id="PTHR11963:SF23">
    <property type="entry name" value="CYTOSOL AMINOPEPTIDASE"/>
    <property type="match status" value="1"/>
</dbReference>
<reference evidence="10 11" key="1">
    <citation type="submission" date="2018-07" db="EMBL/GenBank/DDBJ databases">
        <title>Sequencing the genomes of 1000 actinobacteria strains.</title>
        <authorList>
            <person name="Klenk H.-P."/>
        </authorList>
    </citation>
    <scope>NUCLEOTIDE SEQUENCE [LARGE SCALE GENOMIC DNA]</scope>
    <source>
        <strain evidence="10 11">DSM 14442</strain>
    </source>
</reference>
<comment type="similarity">
    <text evidence="3 8">Belongs to the peptidase M17 family.</text>
</comment>
<dbReference type="InterPro" id="IPR023042">
    <property type="entry name" value="Peptidase_M17_leu_NH2_pept"/>
</dbReference>
<keyword evidence="4 8" id="KW-0031">Aminopeptidase</keyword>
<dbReference type="Gene3D" id="3.40.220.10">
    <property type="entry name" value="Leucine Aminopeptidase, subunit E, domain 1"/>
    <property type="match status" value="1"/>
</dbReference>
<keyword evidence="8" id="KW-0479">Metal-binding</keyword>
<evidence type="ECO:0000256" key="6">
    <source>
        <dbReference type="ARBA" id="ARBA00022801"/>
    </source>
</evidence>
<evidence type="ECO:0000256" key="4">
    <source>
        <dbReference type="ARBA" id="ARBA00022438"/>
    </source>
</evidence>
<dbReference type="RefSeq" id="WP_425452858.1">
    <property type="nucleotide sequence ID" value="NZ_QREH01000001.1"/>
</dbReference>
<feature type="binding site" evidence="8">
    <location>
        <position position="358"/>
    </location>
    <ligand>
        <name>Mn(2+)</name>
        <dbReference type="ChEBI" id="CHEBI:29035"/>
        <label>1</label>
    </ligand>
</feature>
<evidence type="ECO:0000259" key="9">
    <source>
        <dbReference type="PROSITE" id="PS00631"/>
    </source>
</evidence>
<evidence type="ECO:0000256" key="1">
    <source>
        <dbReference type="ARBA" id="ARBA00000135"/>
    </source>
</evidence>
<evidence type="ECO:0000313" key="11">
    <source>
        <dbReference type="Proteomes" id="UP000256727"/>
    </source>
</evidence>
<feature type="binding site" evidence="8">
    <location>
        <position position="281"/>
    </location>
    <ligand>
        <name>Mn(2+)</name>
        <dbReference type="ChEBI" id="CHEBI:29035"/>
        <label>1</label>
    </ligand>
</feature>
<comment type="subcellular location">
    <subcellularLocation>
        <location evidence="8">Cytoplasm</location>
    </subcellularLocation>
</comment>
<dbReference type="Proteomes" id="UP000256727">
    <property type="component" value="Unassembled WGS sequence"/>
</dbReference>
<feature type="active site" evidence="8">
    <location>
        <position position="288"/>
    </location>
</feature>
<comment type="function">
    <text evidence="7 8">Presumably involved in the processing and regular turnover of intracellular proteins. Catalyzes the removal of unsubstituted N-terminal amino acids from various peptides.</text>
</comment>
<sequence>MINDFSPVLTAIGPKLSQNSKNAASALVIGVCSTDDGPVLLPNPLPDAGARALADSLEALGVTGAADEVVRIPGLDPLPFPLLVLTGVGRITGEPGAGVSTEAVRRASGAAVRKLSGTDSVALGLPAETPELLGAIAEGAALAAYSFTAFRSAEAQAKGKNPVERAAVVTSLKPKVTGPVLQRAAVVARAVRATRDLVNTPPSHLFPASFAEEVTEAVRPLPIKVTVWDEKKLEKDGFGGILNVGKGSSRPPRLVKLEYTPATAGRNAPHIAFVGKGITFDSGGLSLKPPTSMTTMKSDMAGAATVASVVAAAAELELPVKVTGWLCMAENMPSATAQRPSDVITMYGGKTVEVMNTDAEGRLVMADGLVAATDETPDAVIDIATLTGAQMIALGNRTTGVMGTEDLRTELVAAADASGETAWAMPIPEDQRASLDSTVADLSNVGDRFGGMMTAAAFLREFVDAGRAPEAAQAEPTPWAHLDIAGPSFNDSGAYGYTPKDATGVMVRTLVAYLERRSGLPRGK</sequence>
<accession>A0A3D9LCE5</accession>
<comment type="catalytic activity">
    <reaction evidence="1 8">
        <text>Release of an N-terminal amino acid, Xaa-|-Yaa-, in which Xaa is preferably Leu, but may be other amino acids including Pro although not Arg or Lys, and Yaa may be Pro. Amino acid amides and methyl esters are also readily hydrolyzed, but rates on arylamides are exceedingly low.</text>
        <dbReference type="EC" id="3.4.11.1"/>
    </reaction>
</comment>
<evidence type="ECO:0000256" key="3">
    <source>
        <dbReference type="ARBA" id="ARBA00009528"/>
    </source>
</evidence>
<evidence type="ECO:0000256" key="7">
    <source>
        <dbReference type="ARBA" id="ARBA00049972"/>
    </source>
</evidence>
<evidence type="ECO:0000256" key="5">
    <source>
        <dbReference type="ARBA" id="ARBA00022670"/>
    </source>
</evidence>
<keyword evidence="8" id="KW-0963">Cytoplasm</keyword>
<dbReference type="InterPro" id="IPR008283">
    <property type="entry name" value="Peptidase_M17_N"/>
</dbReference>
<dbReference type="EC" id="3.4.11.10" evidence="8"/>
<keyword evidence="6 8" id="KW-0378">Hydrolase</keyword>
<organism evidence="10 11">
    <name type="scientific">Citricoccus muralis</name>
    <dbReference type="NCBI Taxonomy" id="169134"/>
    <lineage>
        <taxon>Bacteria</taxon>
        <taxon>Bacillati</taxon>
        <taxon>Actinomycetota</taxon>
        <taxon>Actinomycetes</taxon>
        <taxon>Micrococcales</taxon>
        <taxon>Micrococcaceae</taxon>
        <taxon>Citricoccus</taxon>
    </lineage>
</organism>
<dbReference type="SUPFAM" id="SSF52949">
    <property type="entry name" value="Macro domain-like"/>
    <property type="match status" value="1"/>
</dbReference>
<dbReference type="AlphaFoldDB" id="A0A3D9LCE5"/>
<gene>
    <name evidence="8" type="primary">pepA</name>
    <name evidence="10" type="ORF">C8E99_1133</name>
</gene>
<proteinExistence type="inferred from homology"/>
<dbReference type="InterPro" id="IPR011356">
    <property type="entry name" value="Leucine_aapep/pepB"/>
</dbReference>
<dbReference type="GO" id="GO:0070006">
    <property type="term" value="F:metalloaminopeptidase activity"/>
    <property type="evidence" value="ECO:0007669"/>
    <property type="project" value="InterPro"/>
</dbReference>
<feature type="binding site" evidence="8">
    <location>
        <position position="360"/>
    </location>
    <ligand>
        <name>Mn(2+)</name>
        <dbReference type="ChEBI" id="CHEBI:29035"/>
        <label>2</label>
    </ligand>
</feature>
<dbReference type="EMBL" id="QREH01000001">
    <property type="protein sequence ID" value="REE03326.1"/>
    <property type="molecule type" value="Genomic_DNA"/>
</dbReference>
<dbReference type="GO" id="GO:0005737">
    <property type="term" value="C:cytoplasm"/>
    <property type="evidence" value="ECO:0007669"/>
    <property type="project" value="UniProtKB-SubCell"/>
</dbReference>
<dbReference type="InterPro" id="IPR000819">
    <property type="entry name" value="Peptidase_M17_C"/>
</dbReference>
<name>A0A3D9LCE5_9MICC</name>
<comment type="catalytic activity">
    <reaction evidence="2 8">
        <text>Release of an N-terminal amino acid, preferentially leucine, but not glutamic or aspartic acids.</text>
        <dbReference type="EC" id="3.4.11.10"/>
    </reaction>
</comment>
<dbReference type="Pfam" id="PF02789">
    <property type="entry name" value="Peptidase_M17_N"/>
    <property type="match status" value="1"/>
</dbReference>
<dbReference type="GO" id="GO:0030145">
    <property type="term" value="F:manganese ion binding"/>
    <property type="evidence" value="ECO:0007669"/>
    <property type="project" value="UniProtKB-UniRule"/>
</dbReference>
<comment type="cofactor">
    <cofactor evidence="8">
        <name>Mn(2+)</name>
        <dbReference type="ChEBI" id="CHEBI:29035"/>
    </cofactor>
    <text evidence="8">Binds 2 manganese ions per subunit.</text>
</comment>
<evidence type="ECO:0000256" key="2">
    <source>
        <dbReference type="ARBA" id="ARBA00000967"/>
    </source>
</evidence>
<evidence type="ECO:0000313" key="10">
    <source>
        <dbReference type="EMBL" id="REE03326.1"/>
    </source>
</evidence>
<feature type="binding site" evidence="8">
    <location>
        <position position="276"/>
    </location>
    <ligand>
        <name>Mn(2+)</name>
        <dbReference type="ChEBI" id="CHEBI:29035"/>
        <label>2</label>
    </ligand>
</feature>
<dbReference type="HAMAP" id="MF_00181">
    <property type="entry name" value="Cytosol_peptidase_M17"/>
    <property type="match status" value="1"/>
</dbReference>